<evidence type="ECO:0000313" key="2">
    <source>
        <dbReference type="Proteomes" id="UP000521872"/>
    </source>
</evidence>
<name>A0A8H4VI82_9AGAR</name>
<dbReference type="Proteomes" id="UP000521872">
    <property type="component" value="Unassembled WGS sequence"/>
</dbReference>
<dbReference type="AlphaFoldDB" id="A0A8H4VI82"/>
<evidence type="ECO:0008006" key="3">
    <source>
        <dbReference type="Google" id="ProtNLM"/>
    </source>
</evidence>
<accession>A0A8H4VI82</accession>
<dbReference type="EMBL" id="JAACJL010000057">
    <property type="protein sequence ID" value="KAF4611561.1"/>
    <property type="molecule type" value="Genomic_DNA"/>
</dbReference>
<reference evidence="1 2" key="1">
    <citation type="submission" date="2019-12" db="EMBL/GenBank/DDBJ databases">
        <authorList>
            <person name="Floudas D."/>
            <person name="Bentzer J."/>
            <person name="Ahren D."/>
            <person name="Johansson T."/>
            <person name="Persson P."/>
            <person name="Tunlid A."/>
        </authorList>
    </citation>
    <scope>NUCLEOTIDE SEQUENCE [LARGE SCALE GENOMIC DNA]</scope>
    <source>
        <strain evidence="1 2">CBS 102.39</strain>
    </source>
</reference>
<gene>
    <name evidence="1" type="ORF">D9613_004390</name>
</gene>
<protein>
    <recommendedName>
        <fullName evidence="3">BTB domain-containing protein</fullName>
    </recommendedName>
</protein>
<comment type="caution">
    <text evidence="1">The sequence shown here is derived from an EMBL/GenBank/DDBJ whole genome shotgun (WGS) entry which is preliminary data.</text>
</comment>
<evidence type="ECO:0000313" key="1">
    <source>
        <dbReference type="EMBL" id="KAF4611561.1"/>
    </source>
</evidence>
<keyword evidence="2" id="KW-1185">Reference proteome</keyword>
<organism evidence="1 2">
    <name type="scientific">Agrocybe pediades</name>
    <dbReference type="NCBI Taxonomy" id="84607"/>
    <lineage>
        <taxon>Eukaryota</taxon>
        <taxon>Fungi</taxon>
        <taxon>Dikarya</taxon>
        <taxon>Basidiomycota</taxon>
        <taxon>Agaricomycotina</taxon>
        <taxon>Agaricomycetes</taxon>
        <taxon>Agaricomycetidae</taxon>
        <taxon>Agaricales</taxon>
        <taxon>Agaricineae</taxon>
        <taxon>Strophariaceae</taxon>
        <taxon>Agrocybe</taxon>
    </lineage>
</organism>
<proteinExistence type="predicted"/>
<sequence>MKETISLSAPQEISVPVDDLWFDDGNLILQAEKSLFKIYSGLLAARSSVFRDMLAFPPPAEGNATLDGCPIVTVYDSAKDMNYFLKAVFDTSFFEPPPTPTELPIVEGVLRLSLKYDVSYLHRRALQHLLSTFPMTLSAWKNRENDRTIPPVDNTPFAAFRIARQFDLVWLLPSILYCVSSHPFEKTLDGATWGKEKEQELISLSWLDKRMCILGRQRIVMFQSRNSVSLMKSSTAPVEGCNGETCVGTRQRCADILGQWDMAGMLDYFEDNHDIWYSGFCSACRTAFKETCASECDSMWTELPEMFGLPSWEVLEDLRKKAFE</sequence>